<accession>A0A1X6MI20</accession>
<dbReference type="GeneID" id="36322201"/>
<proteinExistence type="predicted"/>
<feature type="non-terminal residue" evidence="1">
    <location>
        <position position="1"/>
    </location>
</feature>
<evidence type="ECO:0000313" key="2">
    <source>
        <dbReference type="Proteomes" id="UP000194127"/>
    </source>
</evidence>
<protein>
    <submittedName>
        <fullName evidence="1">Uncharacterized protein</fullName>
    </submittedName>
</protein>
<keyword evidence="2" id="KW-1185">Reference proteome</keyword>
<reference evidence="1 2" key="1">
    <citation type="submission" date="2017-04" db="EMBL/GenBank/DDBJ databases">
        <title>Genome Sequence of the Model Brown-Rot Fungus Postia placenta SB12.</title>
        <authorList>
            <consortium name="DOE Joint Genome Institute"/>
            <person name="Gaskell J."/>
            <person name="Kersten P."/>
            <person name="Larrondo L.F."/>
            <person name="Canessa P."/>
            <person name="Martinez D."/>
            <person name="Hibbett D."/>
            <person name="Schmoll M."/>
            <person name="Kubicek C.P."/>
            <person name="Martinez A.T."/>
            <person name="Yadav J."/>
            <person name="Master E."/>
            <person name="Magnuson J.K."/>
            <person name="James T."/>
            <person name="Yaver D."/>
            <person name="Berka R."/>
            <person name="Labutti K."/>
            <person name="Lipzen A."/>
            <person name="Aerts A."/>
            <person name="Barry K."/>
            <person name="Henrissat B."/>
            <person name="Blanchette R."/>
            <person name="Grigoriev I."/>
            <person name="Cullen D."/>
        </authorList>
    </citation>
    <scope>NUCLEOTIDE SEQUENCE [LARGE SCALE GENOMIC DNA]</scope>
    <source>
        <strain evidence="1 2">MAD-698-R-SB12</strain>
    </source>
</reference>
<evidence type="ECO:0000313" key="1">
    <source>
        <dbReference type="EMBL" id="OSX55703.1"/>
    </source>
</evidence>
<dbReference type="Proteomes" id="UP000194127">
    <property type="component" value="Unassembled WGS sequence"/>
</dbReference>
<name>A0A1X6MI20_9APHY</name>
<gene>
    <name evidence="1" type="ORF">POSPLADRAFT_1037711</name>
</gene>
<sequence>PQPEEDELADLAWCLYAGGHSHFLNRHLLTTKKSKSCETGYVYSQSVDVNISQAQWMFKKAHKPSSVKTYLEQNNFINRVHNSTSVHNFTHLDYQAYQSSDVDSEYEGASDMDYIIAGYEEVELDNASLLTQPSQPDLATSFPTYHTGCTPEMPSTMHAPPSHQPSPLTLDDHGRFACRSAAELHGLQIMGKEDVVRELNNYLAVLHNKCALCWAFLDIKTGFHKKYVQDCQAAWPKRRYITWGYGWIEWKRKCLKLSGGGFYCYGCYLPAGQFTPQYHRNVPYVKETHRCGFSDLVVMTCWVLYHAPELWKKTQDAFGFGSKTLIQWGEWLMAIPNTASFNNMVTVFIWFCRERNVA</sequence>
<dbReference type="RefSeq" id="XP_024332497.1">
    <property type="nucleotide sequence ID" value="XM_024477251.1"/>
</dbReference>
<organism evidence="1 2">
    <name type="scientific">Postia placenta MAD-698-R-SB12</name>
    <dbReference type="NCBI Taxonomy" id="670580"/>
    <lineage>
        <taxon>Eukaryota</taxon>
        <taxon>Fungi</taxon>
        <taxon>Dikarya</taxon>
        <taxon>Basidiomycota</taxon>
        <taxon>Agaricomycotina</taxon>
        <taxon>Agaricomycetes</taxon>
        <taxon>Polyporales</taxon>
        <taxon>Adustoporiaceae</taxon>
        <taxon>Rhodonia</taxon>
    </lineage>
</organism>
<dbReference type="OrthoDB" id="10523142at2759"/>
<dbReference type="EMBL" id="KZ111105">
    <property type="protein sequence ID" value="OSX55703.1"/>
    <property type="molecule type" value="Genomic_DNA"/>
</dbReference>
<dbReference type="AlphaFoldDB" id="A0A1X6MI20"/>